<protein>
    <recommendedName>
        <fullName evidence="1">Haemolysin activator HlyB C-terminal domain-containing protein</fullName>
    </recommendedName>
</protein>
<feature type="domain" description="Haemolysin activator HlyB C-terminal" evidence="1">
    <location>
        <begin position="456"/>
        <end position="563"/>
    </location>
</feature>
<evidence type="ECO:0000313" key="2">
    <source>
        <dbReference type="EMBL" id="TKC00217.1"/>
    </source>
</evidence>
<proteinExistence type="predicted"/>
<dbReference type="GO" id="GO:0008320">
    <property type="term" value="F:protein transmembrane transporter activity"/>
    <property type="evidence" value="ECO:0007669"/>
    <property type="project" value="TreeGrafter"/>
</dbReference>
<evidence type="ECO:0000259" key="1">
    <source>
        <dbReference type="Pfam" id="PF03865"/>
    </source>
</evidence>
<keyword evidence="3" id="KW-1185">Reference proteome</keyword>
<dbReference type="Pfam" id="PF03865">
    <property type="entry name" value="ShlB"/>
    <property type="match status" value="1"/>
</dbReference>
<accession>A0A4U1C750</accession>
<dbReference type="GO" id="GO:0046819">
    <property type="term" value="P:protein secretion by the type V secretion system"/>
    <property type="evidence" value="ECO:0007669"/>
    <property type="project" value="TreeGrafter"/>
</dbReference>
<dbReference type="Gene3D" id="2.40.160.50">
    <property type="entry name" value="membrane protein fhac: a member of the omp85/tpsb transporter family"/>
    <property type="match status" value="1"/>
</dbReference>
<organism evidence="2 3">
    <name type="scientific">Pedobacter cryophilus</name>
    <dbReference type="NCBI Taxonomy" id="2571271"/>
    <lineage>
        <taxon>Bacteria</taxon>
        <taxon>Pseudomonadati</taxon>
        <taxon>Bacteroidota</taxon>
        <taxon>Sphingobacteriia</taxon>
        <taxon>Sphingobacteriales</taxon>
        <taxon>Sphingobacteriaceae</taxon>
        <taxon>Pedobacter</taxon>
    </lineage>
</organism>
<dbReference type="InterPro" id="IPR051544">
    <property type="entry name" value="TPS_OM_transporter"/>
</dbReference>
<dbReference type="PANTHER" id="PTHR34597">
    <property type="entry name" value="SLR1661 PROTEIN"/>
    <property type="match status" value="1"/>
</dbReference>
<dbReference type="OrthoDB" id="9811416at2"/>
<reference evidence="2 3" key="1">
    <citation type="submission" date="2019-04" db="EMBL/GenBank/DDBJ databases">
        <title>Pedobacter sp. AR-3-17 sp. nov., isolated from Arctic soil.</title>
        <authorList>
            <person name="Dahal R.H."/>
            <person name="Kim D.-U."/>
        </authorList>
    </citation>
    <scope>NUCLEOTIDE SEQUENCE [LARGE SCALE GENOMIC DNA]</scope>
    <source>
        <strain evidence="2 3">AR-3-17</strain>
    </source>
</reference>
<sequence length="600" mass="68268">MAILRCISFVIFFFDDIKLILGLIWQKVRMRIAFTALFVFFTSICFAQNQKIILQISGLPKPLNKTTFQNFTDSLSAFKAIKKEISALQFVGYFNADVASLKWNKDTLNAEIITGDLTKGIYFKNGNISQDVIIAADLKDKLEKRRALPLQTLTKIYENLLSHYENNGYPFAEVWLDSLKVESDAISAKIFSNPNQKIIIDTLRLVGNAKINQGFLTSYLGLKKNQNYNEEKIRLLDKKLRDLAFVSIPKPSEVVFAGEKAKINIFLEKQNANQFDGIIGFLPNSNNGKLQLTGDFKLSLQNALKSGESFDFNYRGLPSQSQELAIKLKYPYLFRSQIGFDFDFQLFKRDTSFLNLTSKIAFSYHFNTYQKLSFFLENFNGNQVANQLNTPSGIPTFANIKSTFYGLLGNYIKLDDKITPLKGFDFILQTGVGNRKISPTENFNPNDYFGAKAPVQIKITTDLKNYIKMSNRSSFYLRTLASYLSGSNLFENEGFRIGGFKTLRGFDEQSLNVSSFIVQTLEFRYIIEKNSYLSAFYDQGFIKKDFINQQSKDHPLGFGLGINFQTKVGIASLNYALGKQKNIPVDLQKGKIHFGIISYF</sequence>
<dbReference type="AlphaFoldDB" id="A0A4U1C750"/>
<dbReference type="Proteomes" id="UP000308181">
    <property type="component" value="Unassembled WGS sequence"/>
</dbReference>
<dbReference type="InterPro" id="IPR005565">
    <property type="entry name" value="Hemolysn_activator_HlyB_C"/>
</dbReference>
<evidence type="ECO:0000313" key="3">
    <source>
        <dbReference type="Proteomes" id="UP000308181"/>
    </source>
</evidence>
<gene>
    <name evidence="2" type="ORF">FA046_00620</name>
</gene>
<comment type="caution">
    <text evidence="2">The sequence shown here is derived from an EMBL/GenBank/DDBJ whole genome shotgun (WGS) entry which is preliminary data.</text>
</comment>
<dbReference type="EMBL" id="SWBP01000001">
    <property type="protein sequence ID" value="TKC00217.1"/>
    <property type="molecule type" value="Genomic_DNA"/>
</dbReference>
<name>A0A4U1C750_9SPHI</name>
<dbReference type="GO" id="GO:0098046">
    <property type="term" value="C:type V protein secretion system complex"/>
    <property type="evidence" value="ECO:0007669"/>
    <property type="project" value="TreeGrafter"/>
</dbReference>
<dbReference type="PANTHER" id="PTHR34597:SF3">
    <property type="entry name" value="OUTER MEMBRANE TRANSPORTER CDIB"/>
    <property type="match status" value="1"/>
</dbReference>